<dbReference type="InterPro" id="IPR007197">
    <property type="entry name" value="rSAM"/>
</dbReference>
<dbReference type="CDD" id="cd21117">
    <property type="entry name" value="Twitch_MoaA"/>
    <property type="match status" value="1"/>
</dbReference>
<dbReference type="SMART" id="SM00729">
    <property type="entry name" value="Elp3"/>
    <property type="match status" value="1"/>
</dbReference>
<feature type="binding site" evidence="12">
    <location>
        <position position="16"/>
    </location>
    <ligand>
        <name>GTP</name>
        <dbReference type="ChEBI" id="CHEBI:37565"/>
    </ligand>
</feature>
<dbReference type="EMBL" id="VCIW01000011">
    <property type="protein sequence ID" value="TLS51073.1"/>
    <property type="molecule type" value="Genomic_DNA"/>
</dbReference>
<dbReference type="SFLD" id="SFLDG01067">
    <property type="entry name" value="SPASM/twitch_domain_containing"/>
    <property type="match status" value="1"/>
</dbReference>
<keyword evidence="2 12" id="KW-0004">4Fe-4S</keyword>
<feature type="binding site" evidence="12">
    <location>
        <position position="121"/>
    </location>
    <ligand>
        <name>S-adenosyl-L-methionine</name>
        <dbReference type="ChEBI" id="CHEBI:59789"/>
    </ligand>
</feature>
<evidence type="ECO:0000256" key="5">
    <source>
        <dbReference type="ARBA" id="ARBA00022741"/>
    </source>
</evidence>
<evidence type="ECO:0000256" key="12">
    <source>
        <dbReference type="HAMAP-Rule" id="MF_01225"/>
    </source>
</evidence>
<accession>A0A5R9GEI0</accession>
<evidence type="ECO:0000256" key="4">
    <source>
        <dbReference type="ARBA" id="ARBA00022723"/>
    </source>
</evidence>
<evidence type="ECO:0000256" key="8">
    <source>
        <dbReference type="ARBA" id="ARBA00023134"/>
    </source>
</evidence>
<dbReference type="Pfam" id="PF06463">
    <property type="entry name" value="Mob_synth_C"/>
    <property type="match status" value="1"/>
</dbReference>
<evidence type="ECO:0000256" key="10">
    <source>
        <dbReference type="ARBA" id="ARBA00023239"/>
    </source>
</evidence>
<keyword evidence="9 12" id="KW-0501">Molybdenum cofactor biosynthesis</keyword>
<comment type="subunit">
    <text evidence="12">Monomer and homodimer.</text>
</comment>
<dbReference type="NCBIfam" id="TIGR02666">
    <property type="entry name" value="moaA"/>
    <property type="match status" value="1"/>
</dbReference>
<dbReference type="SFLD" id="SFLDS00029">
    <property type="entry name" value="Radical_SAM"/>
    <property type="match status" value="1"/>
</dbReference>
<dbReference type="SUPFAM" id="SSF102114">
    <property type="entry name" value="Radical SAM enzymes"/>
    <property type="match status" value="1"/>
</dbReference>
<evidence type="ECO:0000256" key="9">
    <source>
        <dbReference type="ARBA" id="ARBA00023150"/>
    </source>
</evidence>
<sequence length="333" mass="37097">MSKLIDRFGRTHDYLRISVTDQCNLRCVYCMPEEGLEFLPNDKMMTAEEIVKIVRVGAKLGIRKIRITGGEPLVRGDIVDIVAGIAAVEGIEDIAMTTNGILLAKKAAALRQAGLTRVNISLDTLDASKFRMIARRGELAKVQEGIEAAAEAGFSPIKLNCVLLKGMNDAEIESFLRLSYERPLHVRFIEYMPIGHDDEGWRAMYLPLDRVREAAAGLPWAAEPIPDVKGNGPSEDWRFVGGKGSFGLIHPISDQFCAKCNRLRLTADGQLKPCLYWVDELNLRPWVDDEEALARIFFRALDIKPENHEMAARLAQEAQSHVPTARRMSQIGG</sequence>
<dbReference type="InterPro" id="IPR040064">
    <property type="entry name" value="MoaA-like"/>
</dbReference>
<keyword evidence="7 12" id="KW-0411">Iron-sulfur</keyword>
<keyword evidence="8 12" id="KW-0342">GTP-binding</keyword>
<feature type="binding site" evidence="12">
    <location>
        <position position="257"/>
    </location>
    <ligand>
        <name>[4Fe-4S] cluster</name>
        <dbReference type="ChEBI" id="CHEBI:49883"/>
        <label>2</label>
        <note>4Fe-4S-substrate</note>
    </ligand>
</feature>
<dbReference type="EC" id="4.1.99.22" evidence="1 12"/>
<keyword evidence="4 12" id="KW-0479">Metal-binding</keyword>
<dbReference type="OrthoDB" id="9763993at2"/>
<evidence type="ECO:0000256" key="7">
    <source>
        <dbReference type="ARBA" id="ARBA00023014"/>
    </source>
</evidence>
<dbReference type="NCBIfam" id="NF001199">
    <property type="entry name" value="PRK00164.2-1"/>
    <property type="match status" value="1"/>
</dbReference>
<comment type="function">
    <text evidence="12">Catalyzes the cyclization of GTP to (8S)-3',8-cyclo-7,8-dihydroguanosine 5'-triphosphate.</text>
</comment>
<proteinExistence type="inferred from homology"/>
<evidence type="ECO:0000256" key="2">
    <source>
        <dbReference type="ARBA" id="ARBA00022485"/>
    </source>
</evidence>
<comment type="similarity">
    <text evidence="12">Belongs to the radical SAM superfamily. MoaA family.</text>
</comment>
<reference evidence="14 15" key="1">
    <citation type="submission" date="2019-05" db="EMBL/GenBank/DDBJ databases">
        <authorList>
            <person name="Narsing Rao M.P."/>
            <person name="Li W.J."/>
        </authorList>
    </citation>
    <scope>NUCLEOTIDE SEQUENCE [LARGE SCALE GENOMIC DNA]</scope>
    <source>
        <strain evidence="14 15">SYSU_K30003</strain>
    </source>
</reference>
<organism evidence="14 15">
    <name type="scientific">Paenibacillus antri</name>
    <dbReference type="NCBI Taxonomy" id="2582848"/>
    <lineage>
        <taxon>Bacteria</taxon>
        <taxon>Bacillati</taxon>
        <taxon>Bacillota</taxon>
        <taxon>Bacilli</taxon>
        <taxon>Bacillales</taxon>
        <taxon>Paenibacillaceae</taxon>
        <taxon>Paenibacillus</taxon>
    </lineage>
</organism>
<evidence type="ECO:0000256" key="6">
    <source>
        <dbReference type="ARBA" id="ARBA00023004"/>
    </source>
</evidence>
<evidence type="ECO:0000256" key="11">
    <source>
        <dbReference type="ARBA" id="ARBA00048697"/>
    </source>
</evidence>
<dbReference type="SFLD" id="SFLDG01383">
    <property type="entry name" value="cyclic_pyranopterin_phosphate"/>
    <property type="match status" value="1"/>
</dbReference>
<dbReference type="PANTHER" id="PTHR22960:SF0">
    <property type="entry name" value="MOLYBDENUM COFACTOR BIOSYNTHESIS PROTEIN 1"/>
    <property type="match status" value="1"/>
</dbReference>
<keyword evidence="6 12" id="KW-0408">Iron</keyword>
<dbReference type="InterPro" id="IPR006638">
    <property type="entry name" value="Elp3/MiaA/NifB-like_rSAM"/>
</dbReference>
<dbReference type="GO" id="GO:0061799">
    <property type="term" value="F:cyclic pyranopterin monophosphate synthase activity"/>
    <property type="evidence" value="ECO:0007669"/>
    <property type="project" value="TreeGrafter"/>
</dbReference>
<dbReference type="AlphaFoldDB" id="A0A5R9GEI0"/>
<evidence type="ECO:0000313" key="15">
    <source>
        <dbReference type="Proteomes" id="UP000309676"/>
    </source>
</evidence>
<dbReference type="GO" id="GO:0061798">
    <property type="term" value="F:GTP 3',8'-cyclase activity"/>
    <property type="evidence" value="ECO:0007669"/>
    <property type="project" value="UniProtKB-UniRule"/>
</dbReference>
<keyword evidence="15" id="KW-1185">Reference proteome</keyword>
<dbReference type="SFLD" id="SFLDG01386">
    <property type="entry name" value="main_SPASM_domain-containing"/>
    <property type="match status" value="1"/>
</dbReference>
<feature type="binding site" evidence="12">
    <location>
        <position position="260"/>
    </location>
    <ligand>
        <name>[4Fe-4S] cluster</name>
        <dbReference type="ChEBI" id="CHEBI:49883"/>
        <label>2</label>
        <note>4Fe-4S-substrate</note>
    </ligand>
</feature>
<dbReference type="InterPro" id="IPR013785">
    <property type="entry name" value="Aldolase_TIM"/>
</dbReference>
<dbReference type="PROSITE" id="PS01305">
    <property type="entry name" value="MOAA_NIFB_PQQE"/>
    <property type="match status" value="1"/>
</dbReference>
<dbReference type="Proteomes" id="UP000309676">
    <property type="component" value="Unassembled WGS sequence"/>
</dbReference>
<dbReference type="PROSITE" id="PS51918">
    <property type="entry name" value="RADICAL_SAM"/>
    <property type="match status" value="1"/>
</dbReference>
<keyword evidence="5 12" id="KW-0547">Nucleotide-binding</keyword>
<keyword evidence="10 12" id="KW-0456">Lyase</keyword>
<protein>
    <recommendedName>
        <fullName evidence="1 12">GTP 3',8-cyclase</fullName>
        <ecNumber evidence="1 12">4.1.99.22</ecNumber>
    </recommendedName>
    <alternativeName>
        <fullName evidence="12">Molybdenum cofactor biosynthesis protein A</fullName>
    </alternativeName>
</protein>
<evidence type="ECO:0000313" key="14">
    <source>
        <dbReference type="EMBL" id="TLS51073.1"/>
    </source>
</evidence>
<feature type="binding site" evidence="12">
    <location>
        <position position="97"/>
    </location>
    <ligand>
        <name>GTP</name>
        <dbReference type="ChEBI" id="CHEBI:37565"/>
    </ligand>
</feature>
<dbReference type="GO" id="GO:1904047">
    <property type="term" value="F:S-adenosyl-L-methionine binding"/>
    <property type="evidence" value="ECO:0007669"/>
    <property type="project" value="UniProtKB-UniRule"/>
</dbReference>
<dbReference type="GO" id="GO:0046872">
    <property type="term" value="F:metal ion binding"/>
    <property type="evidence" value="ECO:0007669"/>
    <property type="project" value="UniProtKB-KW"/>
</dbReference>
<feature type="binding site" evidence="12">
    <location>
        <position position="158"/>
    </location>
    <ligand>
        <name>GTP</name>
        <dbReference type="ChEBI" id="CHEBI:37565"/>
    </ligand>
</feature>
<feature type="domain" description="Radical SAM core" evidence="13">
    <location>
        <begin position="7"/>
        <end position="222"/>
    </location>
</feature>
<evidence type="ECO:0000256" key="3">
    <source>
        <dbReference type="ARBA" id="ARBA00022691"/>
    </source>
</evidence>
<dbReference type="InterPro" id="IPR058240">
    <property type="entry name" value="rSAM_sf"/>
</dbReference>
<feature type="binding site" evidence="12">
    <location>
        <begin position="262"/>
        <end position="264"/>
    </location>
    <ligand>
        <name>GTP</name>
        <dbReference type="ChEBI" id="CHEBI:37565"/>
    </ligand>
</feature>
<dbReference type="InterPro" id="IPR013483">
    <property type="entry name" value="MoaA"/>
</dbReference>
<dbReference type="GO" id="GO:0006777">
    <property type="term" value="P:Mo-molybdopterin cofactor biosynthetic process"/>
    <property type="evidence" value="ECO:0007669"/>
    <property type="project" value="UniProtKB-UniRule"/>
</dbReference>
<comment type="cofactor">
    <cofactor evidence="12">
        <name>[4Fe-4S] cluster</name>
        <dbReference type="ChEBI" id="CHEBI:49883"/>
    </cofactor>
    <text evidence="12">Binds 2 [4Fe-4S] clusters. Binds 1 [4Fe-4S] cluster coordinated with 3 cysteines and an exchangeable S-adenosyl-L-methionine and 1 [4Fe-4S] cluster coordinated with 3 cysteines and the GTP-derived substrate.</text>
</comment>
<dbReference type="Pfam" id="PF04055">
    <property type="entry name" value="Radical_SAM"/>
    <property type="match status" value="1"/>
</dbReference>
<feature type="binding site" evidence="12">
    <location>
        <position position="30"/>
    </location>
    <ligand>
        <name>[4Fe-4S] cluster</name>
        <dbReference type="ChEBI" id="CHEBI:49883"/>
        <label>1</label>
        <note>4Fe-4S-S-AdoMet</note>
    </ligand>
</feature>
<dbReference type="GO" id="GO:0005525">
    <property type="term" value="F:GTP binding"/>
    <property type="evidence" value="ECO:0007669"/>
    <property type="project" value="UniProtKB-UniRule"/>
</dbReference>
<feature type="binding site" evidence="12">
    <location>
        <position position="66"/>
    </location>
    <ligand>
        <name>GTP</name>
        <dbReference type="ChEBI" id="CHEBI:37565"/>
    </ligand>
</feature>
<gene>
    <name evidence="12 14" type="primary">moaA</name>
    <name evidence="14" type="ORF">FE782_16930</name>
</gene>
<dbReference type="CDD" id="cd01335">
    <property type="entry name" value="Radical_SAM"/>
    <property type="match status" value="1"/>
</dbReference>
<dbReference type="InterPro" id="IPR000385">
    <property type="entry name" value="MoaA_NifB_PqqE_Fe-S-bd_CS"/>
</dbReference>
<dbReference type="Gene3D" id="3.20.20.70">
    <property type="entry name" value="Aldolase class I"/>
    <property type="match status" value="1"/>
</dbReference>
<keyword evidence="3 12" id="KW-0949">S-adenosyl-L-methionine</keyword>
<dbReference type="HAMAP" id="MF_01225_B">
    <property type="entry name" value="MoaA_B"/>
    <property type="match status" value="1"/>
</dbReference>
<feature type="binding site" evidence="12">
    <location>
        <position position="27"/>
    </location>
    <ligand>
        <name>[4Fe-4S] cluster</name>
        <dbReference type="ChEBI" id="CHEBI:49883"/>
        <label>1</label>
        <note>4Fe-4S-S-AdoMet</note>
    </ligand>
</feature>
<feature type="binding site" evidence="12">
    <location>
        <position position="192"/>
    </location>
    <ligand>
        <name>S-adenosyl-L-methionine</name>
        <dbReference type="ChEBI" id="CHEBI:59789"/>
    </ligand>
</feature>
<comment type="caution">
    <text evidence="14">The sequence shown here is derived from an EMBL/GenBank/DDBJ whole genome shotgun (WGS) entry which is preliminary data.</text>
</comment>
<comment type="catalytic activity">
    <reaction evidence="11 12">
        <text>GTP + AH2 + S-adenosyl-L-methionine = (8S)-3',8-cyclo-7,8-dihydroguanosine 5'-triphosphate + 5'-deoxyadenosine + L-methionine + A + H(+)</text>
        <dbReference type="Rhea" id="RHEA:49576"/>
        <dbReference type="ChEBI" id="CHEBI:13193"/>
        <dbReference type="ChEBI" id="CHEBI:15378"/>
        <dbReference type="ChEBI" id="CHEBI:17319"/>
        <dbReference type="ChEBI" id="CHEBI:17499"/>
        <dbReference type="ChEBI" id="CHEBI:37565"/>
        <dbReference type="ChEBI" id="CHEBI:57844"/>
        <dbReference type="ChEBI" id="CHEBI:59789"/>
        <dbReference type="ChEBI" id="CHEBI:131766"/>
        <dbReference type="EC" id="4.1.99.22"/>
    </reaction>
</comment>
<dbReference type="UniPathway" id="UPA00344"/>
<dbReference type="PANTHER" id="PTHR22960">
    <property type="entry name" value="MOLYBDOPTERIN COFACTOR SYNTHESIS PROTEIN A"/>
    <property type="match status" value="1"/>
</dbReference>
<feature type="binding site" evidence="12">
    <location>
        <position position="29"/>
    </location>
    <ligand>
        <name>S-adenosyl-L-methionine</name>
        <dbReference type="ChEBI" id="CHEBI:59789"/>
    </ligand>
</feature>
<dbReference type="RefSeq" id="WP_138195425.1">
    <property type="nucleotide sequence ID" value="NZ_VCIW01000011.1"/>
</dbReference>
<dbReference type="GO" id="GO:0051539">
    <property type="term" value="F:4 iron, 4 sulfur cluster binding"/>
    <property type="evidence" value="ECO:0007669"/>
    <property type="project" value="UniProtKB-UniRule"/>
</dbReference>
<dbReference type="InterPro" id="IPR010505">
    <property type="entry name" value="MoaA_twitch"/>
</dbReference>
<feature type="binding site" evidence="12">
    <location>
        <position position="23"/>
    </location>
    <ligand>
        <name>[4Fe-4S] cluster</name>
        <dbReference type="ChEBI" id="CHEBI:49883"/>
        <label>1</label>
        <note>4Fe-4S-S-AdoMet</note>
    </ligand>
</feature>
<dbReference type="InterPro" id="IPR050105">
    <property type="entry name" value="MoCo_biosynth_MoaA/MoaC"/>
</dbReference>
<evidence type="ECO:0000256" key="1">
    <source>
        <dbReference type="ARBA" id="ARBA00012167"/>
    </source>
</evidence>
<feature type="binding site" evidence="12">
    <location>
        <position position="274"/>
    </location>
    <ligand>
        <name>[4Fe-4S] cluster</name>
        <dbReference type="ChEBI" id="CHEBI:49883"/>
        <label>2</label>
        <note>4Fe-4S-substrate</note>
    </ligand>
</feature>
<evidence type="ECO:0000259" key="13">
    <source>
        <dbReference type="PROSITE" id="PS51918"/>
    </source>
</evidence>
<name>A0A5R9GEI0_9BACL</name>
<comment type="pathway">
    <text evidence="12">Cofactor biosynthesis; molybdopterin biosynthesis.</text>
</comment>
<feature type="binding site" evidence="12">
    <location>
        <position position="70"/>
    </location>
    <ligand>
        <name>S-adenosyl-L-methionine</name>
        <dbReference type="ChEBI" id="CHEBI:59789"/>
    </ligand>
</feature>